<comment type="subcellular location">
    <subcellularLocation>
        <location evidence="1">Cell membrane</location>
        <topology evidence="1">Multi-pass membrane protein</topology>
    </subcellularLocation>
</comment>
<sequence>MLLWEIFTTFLMIGFVSFGGGYAMIPVIELEVTKHGWMNTQELTDVIAIAGMSPGPIATNSAIFVGYQTADLLGAVVAALGMMLPSLFIILIIATFFFKMNKNIFVKSAFYGLRPIITGLIIYAAIRFAITNNVVGTMNWHTASLLGIFALSLFALIKIKLHPIFVIAISAGLGIVLYY</sequence>
<dbReference type="GO" id="GO:0015109">
    <property type="term" value="F:chromate transmembrane transporter activity"/>
    <property type="evidence" value="ECO:0007669"/>
    <property type="project" value="InterPro"/>
</dbReference>
<proteinExistence type="inferred from homology"/>
<evidence type="ECO:0000256" key="3">
    <source>
        <dbReference type="ARBA" id="ARBA00022475"/>
    </source>
</evidence>
<evidence type="ECO:0000256" key="6">
    <source>
        <dbReference type="ARBA" id="ARBA00023136"/>
    </source>
</evidence>
<feature type="transmembrane region" description="Helical" evidence="7">
    <location>
        <begin position="46"/>
        <end position="67"/>
    </location>
</feature>
<keyword evidence="6 7" id="KW-0472">Membrane</keyword>
<evidence type="ECO:0000256" key="7">
    <source>
        <dbReference type="SAM" id="Phobius"/>
    </source>
</evidence>
<dbReference type="PANTHER" id="PTHR43663:SF1">
    <property type="entry name" value="CHROMATE TRANSPORTER"/>
    <property type="match status" value="1"/>
</dbReference>
<dbReference type="EMBL" id="QPJJ01000001">
    <property type="protein sequence ID" value="RCW77247.1"/>
    <property type="molecule type" value="Genomic_DNA"/>
</dbReference>
<dbReference type="RefSeq" id="WP_114351193.1">
    <property type="nucleotide sequence ID" value="NZ_QPJJ01000001.1"/>
</dbReference>
<dbReference type="AlphaFoldDB" id="A0A368YED8"/>
<keyword evidence="3" id="KW-1003">Cell membrane</keyword>
<evidence type="ECO:0000313" key="8">
    <source>
        <dbReference type="EMBL" id="RCW77247.1"/>
    </source>
</evidence>
<reference evidence="8 9" key="1">
    <citation type="submission" date="2018-07" db="EMBL/GenBank/DDBJ databases">
        <title>Genomic Encyclopedia of Type Strains, Phase IV (KMG-IV): sequencing the most valuable type-strain genomes for metagenomic binning, comparative biology and taxonomic classification.</title>
        <authorList>
            <person name="Goeker M."/>
        </authorList>
    </citation>
    <scope>NUCLEOTIDE SEQUENCE [LARGE SCALE GENOMIC DNA]</scope>
    <source>
        <strain evidence="8 9">DSM 27696</strain>
    </source>
</reference>
<organism evidence="8 9">
    <name type="scientific">Saliterribacillus persicus</name>
    <dbReference type="NCBI Taxonomy" id="930114"/>
    <lineage>
        <taxon>Bacteria</taxon>
        <taxon>Bacillati</taxon>
        <taxon>Bacillota</taxon>
        <taxon>Bacilli</taxon>
        <taxon>Bacillales</taxon>
        <taxon>Bacillaceae</taxon>
        <taxon>Saliterribacillus</taxon>
    </lineage>
</organism>
<accession>A0A368YED8</accession>
<evidence type="ECO:0000256" key="4">
    <source>
        <dbReference type="ARBA" id="ARBA00022692"/>
    </source>
</evidence>
<feature type="transmembrane region" description="Helical" evidence="7">
    <location>
        <begin position="6"/>
        <end position="25"/>
    </location>
</feature>
<dbReference type="Pfam" id="PF02417">
    <property type="entry name" value="Chromate_transp"/>
    <property type="match status" value="1"/>
</dbReference>
<keyword evidence="4 7" id="KW-0812">Transmembrane</keyword>
<evidence type="ECO:0000256" key="2">
    <source>
        <dbReference type="ARBA" id="ARBA00005262"/>
    </source>
</evidence>
<gene>
    <name evidence="8" type="ORF">DFR57_101116</name>
</gene>
<feature type="transmembrane region" description="Helical" evidence="7">
    <location>
        <begin position="109"/>
        <end position="126"/>
    </location>
</feature>
<dbReference type="InterPro" id="IPR003370">
    <property type="entry name" value="Chromate_transpt"/>
</dbReference>
<evidence type="ECO:0000256" key="1">
    <source>
        <dbReference type="ARBA" id="ARBA00004651"/>
    </source>
</evidence>
<evidence type="ECO:0000313" key="9">
    <source>
        <dbReference type="Proteomes" id="UP000252585"/>
    </source>
</evidence>
<dbReference type="InterPro" id="IPR052518">
    <property type="entry name" value="CHR_Transporter"/>
</dbReference>
<keyword evidence="9" id="KW-1185">Reference proteome</keyword>
<feature type="transmembrane region" description="Helical" evidence="7">
    <location>
        <begin position="73"/>
        <end position="97"/>
    </location>
</feature>
<comment type="caution">
    <text evidence="8">The sequence shown here is derived from an EMBL/GenBank/DDBJ whole genome shotgun (WGS) entry which is preliminary data.</text>
</comment>
<dbReference type="OrthoDB" id="9027281at2"/>
<comment type="similarity">
    <text evidence="2">Belongs to the chromate ion transporter (CHR) (TC 2.A.51) family.</text>
</comment>
<protein>
    <submittedName>
        <fullName evidence="8">Chromate transporter</fullName>
    </submittedName>
</protein>
<keyword evidence="5 7" id="KW-1133">Transmembrane helix</keyword>
<evidence type="ECO:0000256" key="5">
    <source>
        <dbReference type="ARBA" id="ARBA00022989"/>
    </source>
</evidence>
<feature type="transmembrane region" description="Helical" evidence="7">
    <location>
        <begin position="138"/>
        <end position="156"/>
    </location>
</feature>
<dbReference type="PANTHER" id="PTHR43663">
    <property type="entry name" value="CHROMATE TRANSPORT PROTEIN-RELATED"/>
    <property type="match status" value="1"/>
</dbReference>
<dbReference type="GO" id="GO:0005886">
    <property type="term" value="C:plasma membrane"/>
    <property type="evidence" value="ECO:0007669"/>
    <property type="project" value="UniProtKB-SubCell"/>
</dbReference>
<dbReference type="Proteomes" id="UP000252585">
    <property type="component" value="Unassembled WGS sequence"/>
</dbReference>
<feature type="transmembrane region" description="Helical" evidence="7">
    <location>
        <begin position="161"/>
        <end position="178"/>
    </location>
</feature>
<name>A0A368YED8_9BACI</name>